<organism evidence="2 3">
    <name type="scientific">Colocasia esculenta</name>
    <name type="common">Wild taro</name>
    <name type="synonym">Arum esculentum</name>
    <dbReference type="NCBI Taxonomy" id="4460"/>
    <lineage>
        <taxon>Eukaryota</taxon>
        <taxon>Viridiplantae</taxon>
        <taxon>Streptophyta</taxon>
        <taxon>Embryophyta</taxon>
        <taxon>Tracheophyta</taxon>
        <taxon>Spermatophyta</taxon>
        <taxon>Magnoliopsida</taxon>
        <taxon>Liliopsida</taxon>
        <taxon>Araceae</taxon>
        <taxon>Aroideae</taxon>
        <taxon>Colocasieae</taxon>
        <taxon>Colocasia</taxon>
    </lineage>
</organism>
<evidence type="ECO:0000256" key="1">
    <source>
        <dbReference type="SAM" id="MobiDB-lite"/>
    </source>
</evidence>
<accession>A0A843U567</accession>
<reference evidence="2" key="1">
    <citation type="submission" date="2017-07" db="EMBL/GenBank/DDBJ databases">
        <title>Taro Niue Genome Assembly and Annotation.</title>
        <authorList>
            <person name="Atibalentja N."/>
            <person name="Keating K."/>
            <person name="Fields C.J."/>
        </authorList>
    </citation>
    <scope>NUCLEOTIDE SEQUENCE</scope>
    <source>
        <strain evidence="2">Niue_2</strain>
        <tissue evidence="2">Leaf</tissue>
    </source>
</reference>
<dbReference type="AlphaFoldDB" id="A0A843U567"/>
<dbReference type="Proteomes" id="UP000652761">
    <property type="component" value="Unassembled WGS sequence"/>
</dbReference>
<protein>
    <submittedName>
        <fullName evidence="2">Uncharacterized protein</fullName>
    </submittedName>
</protein>
<comment type="caution">
    <text evidence="2">The sequence shown here is derived from an EMBL/GenBank/DDBJ whole genome shotgun (WGS) entry which is preliminary data.</text>
</comment>
<feature type="region of interest" description="Disordered" evidence="1">
    <location>
        <begin position="170"/>
        <end position="191"/>
    </location>
</feature>
<evidence type="ECO:0000313" key="2">
    <source>
        <dbReference type="EMBL" id="MQL75479.1"/>
    </source>
</evidence>
<proteinExistence type="predicted"/>
<gene>
    <name evidence="2" type="ORF">Taro_007848</name>
</gene>
<evidence type="ECO:0000313" key="3">
    <source>
        <dbReference type="Proteomes" id="UP000652761"/>
    </source>
</evidence>
<dbReference type="EMBL" id="NMUH01000252">
    <property type="protein sequence ID" value="MQL75479.1"/>
    <property type="molecule type" value="Genomic_DNA"/>
</dbReference>
<name>A0A843U567_COLES</name>
<sequence length="260" mass="28841">MEWSLLTSRAGEALLDPGEELLWLFEVIWRFIGVLIALSTRGRCIEQRKRRVVASLCILREVGPFVRDCETERLFLCCVVRVCHDVGTIVVVVGERLSGVEVELCSVEVMCLDDQLLRWCALRPVEVEVLLVYRWCGLRRCRVRLVPPAVVLVELSELVLPRGMPQVRSTLPPSSVDTLQPRSTLTSSSVDTYPCQGDSSLGCRLSHSTFFPPPIHPCPSSSHSFVSILCSSTPSCFHGPQASPSLWSKVQGNRKAHSGG</sequence>
<keyword evidence="3" id="KW-1185">Reference proteome</keyword>